<evidence type="ECO:0000313" key="4">
    <source>
        <dbReference type="Proteomes" id="UP000321389"/>
    </source>
</evidence>
<dbReference type="Pfam" id="PF13432">
    <property type="entry name" value="TPR_16"/>
    <property type="match status" value="1"/>
</dbReference>
<proteinExistence type="predicted"/>
<dbReference type="KEGG" id="niy:FQ775_17285"/>
<dbReference type="EMBL" id="CP042301">
    <property type="protein sequence ID" value="QDZ01991.1"/>
    <property type="molecule type" value="Genomic_DNA"/>
</dbReference>
<name>A0A5B8L243_9HYPH</name>
<reference evidence="3" key="1">
    <citation type="submission" date="2020-04" db="EMBL/GenBank/DDBJ databases">
        <title>Nitratireductor sp. nov. isolated from mangrove soil.</title>
        <authorList>
            <person name="Ye Y."/>
        </authorList>
    </citation>
    <scope>NUCLEOTIDE SEQUENCE</scope>
    <source>
        <strain evidence="3">SY7</strain>
    </source>
</reference>
<evidence type="ECO:0000256" key="1">
    <source>
        <dbReference type="PROSITE-ProRule" id="PRU00339"/>
    </source>
</evidence>
<dbReference type="SUPFAM" id="SSF48452">
    <property type="entry name" value="TPR-like"/>
    <property type="match status" value="1"/>
</dbReference>
<organism evidence="3 4">
    <name type="scientific">Nitratireductor mangrovi</name>
    <dbReference type="NCBI Taxonomy" id="2599600"/>
    <lineage>
        <taxon>Bacteria</taxon>
        <taxon>Pseudomonadati</taxon>
        <taxon>Pseudomonadota</taxon>
        <taxon>Alphaproteobacteria</taxon>
        <taxon>Hyphomicrobiales</taxon>
        <taxon>Phyllobacteriaceae</taxon>
        <taxon>Nitratireductor</taxon>
    </lineage>
</organism>
<evidence type="ECO:0000313" key="3">
    <source>
        <dbReference type="EMBL" id="QDZ01991.1"/>
    </source>
</evidence>
<dbReference type="SMART" id="SM00028">
    <property type="entry name" value="TPR"/>
    <property type="match status" value="1"/>
</dbReference>
<feature type="signal peptide" evidence="2">
    <location>
        <begin position="1"/>
        <end position="25"/>
    </location>
</feature>
<accession>A0A5B8L243</accession>
<dbReference type="InterPro" id="IPR011990">
    <property type="entry name" value="TPR-like_helical_dom_sf"/>
</dbReference>
<dbReference type="PROSITE" id="PS50293">
    <property type="entry name" value="TPR_REGION"/>
    <property type="match status" value="1"/>
</dbReference>
<gene>
    <name evidence="3" type="ORF">FQ775_17285</name>
</gene>
<feature type="repeat" description="TPR" evidence="1">
    <location>
        <begin position="89"/>
        <end position="122"/>
    </location>
</feature>
<dbReference type="PROSITE" id="PS50005">
    <property type="entry name" value="TPR"/>
    <property type="match status" value="1"/>
</dbReference>
<sequence>MPRHVTTIAAAFLIGLPLSGGAALAAGGGSDVKDCPTGQVYDQSQKKCVEKSSALDTESLFKAGRQLAYDGKYDEAISVLKLAEGRGDAGVYNMLGYSHRKQGKLLIALGYYEEALRLDPDHVLTREYLGEAHLQMGDVASARDQLGEIAKRCGTGCDEYAELERQIAAFERANG</sequence>
<dbReference type="Gene3D" id="1.25.40.10">
    <property type="entry name" value="Tetratricopeptide repeat domain"/>
    <property type="match status" value="1"/>
</dbReference>
<keyword evidence="2" id="KW-0732">Signal</keyword>
<dbReference type="Proteomes" id="UP000321389">
    <property type="component" value="Chromosome"/>
</dbReference>
<dbReference type="RefSeq" id="WP_146300632.1">
    <property type="nucleotide sequence ID" value="NZ_CP042301.2"/>
</dbReference>
<feature type="chain" id="PRO_5022755676" evidence="2">
    <location>
        <begin position="26"/>
        <end position="175"/>
    </location>
</feature>
<evidence type="ECO:0000256" key="2">
    <source>
        <dbReference type="SAM" id="SignalP"/>
    </source>
</evidence>
<keyword evidence="4" id="KW-1185">Reference proteome</keyword>
<protein>
    <submittedName>
        <fullName evidence="3">Tetratricopeptide repeat protein</fullName>
    </submittedName>
</protein>
<dbReference type="AlphaFoldDB" id="A0A5B8L243"/>
<dbReference type="OrthoDB" id="8592798at2"/>
<dbReference type="InterPro" id="IPR019734">
    <property type="entry name" value="TPR_rpt"/>
</dbReference>
<keyword evidence="1" id="KW-0802">TPR repeat</keyword>